<sequence>MESLGRRGARSGAAGDPGRAKARRGPAEVVRVRLVFLGAAGVGKTALIRRFLHGAFEPRHRRTVEELHVLELDLDPDAEPEPERKGATRAARRLRLELLDTSGSYSFPAMRRLGIRRGDAFALVYSPHEPGSFEEAERLRREIVEAKRDAPLVVAANKSDLPAPPGLGGAQPGGAPPAETVERLWGARYLEVSAKHDHNVAQLFRDLLAQVRLPGGSLSPALRRRSNPELWPREPAPSAAGTAGVGAGRGQAPRRPSCAIC</sequence>
<reference evidence="10" key="1">
    <citation type="submission" date="2025-08" db="UniProtKB">
        <authorList>
            <consortium name="RefSeq"/>
        </authorList>
    </citation>
    <scope>IDENTIFICATION</scope>
</reference>
<evidence type="ECO:0000313" key="9">
    <source>
        <dbReference type="Proteomes" id="UP001652642"/>
    </source>
</evidence>
<keyword evidence="2" id="KW-1003">Cell membrane</keyword>
<feature type="region of interest" description="Disordered" evidence="8">
    <location>
        <begin position="1"/>
        <end position="23"/>
    </location>
</feature>
<gene>
    <name evidence="10" type="primary">LOC110085026</name>
</gene>
<keyword evidence="7" id="KW-0449">Lipoprotein</keyword>
<feature type="region of interest" description="Disordered" evidence="8">
    <location>
        <begin position="217"/>
        <end position="261"/>
    </location>
</feature>
<dbReference type="PROSITE" id="PS51419">
    <property type="entry name" value="RAB"/>
    <property type="match status" value="1"/>
</dbReference>
<dbReference type="SMART" id="SM00174">
    <property type="entry name" value="RHO"/>
    <property type="match status" value="1"/>
</dbReference>
<keyword evidence="3" id="KW-0488">Methylation</keyword>
<dbReference type="PRINTS" id="PR00449">
    <property type="entry name" value="RASTRNSFRMNG"/>
</dbReference>
<dbReference type="GeneID" id="110085026"/>
<dbReference type="RefSeq" id="XP_072838997.1">
    <property type="nucleotide sequence ID" value="XM_072982896.1"/>
</dbReference>
<evidence type="ECO:0000256" key="1">
    <source>
        <dbReference type="ARBA" id="ARBA00004193"/>
    </source>
</evidence>
<evidence type="ECO:0000256" key="7">
    <source>
        <dbReference type="ARBA" id="ARBA00023288"/>
    </source>
</evidence>
<dbReference type="SUPFAM" id="SSF52540">
    <property type="entry name" value="P-loop containing nucleoside triphosphate hydrolases"/>
    <property type="match status" value="1"/>
</dbReference>
<keyword evidence="5" id="KW-0342">GTP-binding</keyword>
<evidence type="ECO:0000256" key="2">
    <source>
        <dbReference type="ARBA" id="ARBA00022475"/>
    </source>
</evidence>
<organism evidence="9 10">
    <name type="scientific">Pogona vitticeps</name>
    <name type="common">central bearded dragon</name>
    <dbReference type="NCBI Taxonomy" id="103695"/>
    <lineage>
        <taxon>Eukaryota</taxon>
        <taxon>Metazoa</taxon>
        <taxon>Chordata</taxon>
        <taxon>Craniata</taxon>
        <taxon>Vertebrata</taxon>
        <taxon>Euteleostomi</taxon>
        <taxon>Lepidosauria</taxon>
        <taxon>Squamata</taxon>
        <taxon>Bifurcata</taxon>
        <taxon>Unidentata</taxon>
        <taxon>Episquamata</taxon>
        <taxon>Toxicofera</taxon>
        <taxon>Iguania</taxon>
        <taxon>Acrodonta</taxon>
        <taxon>Agamidae</taxon>
        <taxon>Amphibolurinae</taxon>
        <taxon>Pogona</taxon>
    </lineage>
</organism>
<dbReference type="Gene3D" id="3.40.50.300">
    <property type="entry name" value="P-loop containing nucleotide triphosphate hydrolases"/>
    <property type="match status" value="1"/>
</dbReference>
<comment type="subcellular location">
    <subcellularLocation>
        <location evidence="1">Cell membrane</location>
        <topology evidence="1">Lipid-anchor</topology>
    </subcellularLocation>
</comment>
<dbReference type="PANTHER" id="PTHR46149:SF7">
    <property type="entry name" value="GTP-BINDING PROTEIN DI-RAS2"/>
    <property type="match status" value="1"/>
</dbReference>
<dbReference type="InterPro" id="IPR001806">
    <property type="entry name" value="Small_GTPase"/>
</dbReference>
<evidence type="ECO:0000256" key="8">
    <source>
        <dbReference type="SAM" id="MobiDB-lite"/>
    </source>
</evidence>
<dbReference type="SMART" id="SM00175">
    <property type="entry name" value="RAB"/>
    <property type="match status" value="1"/>
</dbReference>
<proteinExistence type="predicted"/>
<dbReference type="PANTHER" id="PTHR46149">
    <property type="entry name" value="MIP08469P"/>
    <property type="match status" value="1"/>
</dbReference>
<keyword evidence="9" id="KW-1185">Reference proteome</keyword>
<dbReference type="PROSITE" id="PS51421">
    <property type="entry name" value="RAS"/>
    <property type="match status" value="1"/>
</dbReference>
<dbReference type="Pfam" id="PF00071">
    <property type="entry name" value="Ras"/>
    <property type="match status" value="1"/>
</dbReference>
<dbReference type="Proteomes" id="UP001652642">
    <property type="component" value="Chromosome 13"/>
</dbReference>
<dbReference type="InterPro" id="IPR052236">
    <property type="entry name" value="Small_GTPase_RasD"/>
</dbReference>
<evidence type="ECO:0000313" key="10">
    <source>
        <dbReference type="RefSeq" id="XP_072838997.1"/>
    </source>
</evidence>
<evidence type="ECO:0000256" key="5">
    <source>
        <dbReference type="ARBA" id="ARBA00023134"/>
    </source>
</evidence>
<evidence type="ECO:0000256" key="3">
    <source>
        <dbReference type="ARBA" id="ARBA00022481"/>
    </source>
</evidence>
<protein>
    <submittedName>
        <fullName evidence="10">Ras-related protein Rap-1b-like</fullName>
    </submittedName>
</protein>
<name>A0ABM5F0S1_9SAUR</name>
<keyword evidence="4" id="KW-0547">Nucleotide-binding</keyword>
<evidence type="ECO:0000256" key="6">
    <source>
        <dbReference type="ARBA" id="ARBA00023136"/>
    </source>
</evidence>
<evidence type="ECO:0000256" key="4">
    <source>
        <dbReference type="ARBA" id="ARBA00022741"/>
    </source>
</evidence>
<keyword evidence="6" id="KW-0472">Membrane</keyword>
<dbReference type="InterPro" id="IPR027417">
    <property type="entry name" value="P-loop_NTPase"/>
</dbReference>
<dbReference type="SMART" id="SM00173">
    <property type="entry name" value="RAS"/>
    <property type="match status" value="1"/>
</dbReference>
<accession>A0ABM5F0S1</accession>